<evidence type="ECO:0000313" key="5">
    <source>
        <dbReference type="Proteomes" id="UP001204000"/>
    </source>
</evidence>
<evidence type="ECO:0000256" key="3">
    <source>
        <dbReference type="SAM" id="SignalP"/>
    </source>
</evidence>
<keyword evidence="2" id="KW-0472">Membrane</keyword>
<keyword evidence="1" id="KW-0175">Coiled coil</keyword>
<organism evidence="4 5">
    <name type="scientific">Corynebacterium stercoris</name>
    <dbReference type="NCBI Taxonomy" id="2943490"/>
    <lineage>
        <taxon>Bacteria</taxon>
        <taxon>Bacillati</taxon>
        <taxon>Actinomycetota</taxon>
        <taxon>Actinomycetes</taxon>
        <taxon>Mycobacteriales</taxon>
        <taxon>Corynebacteriaceae</taxon>
        <taxon>Corynebacterium</taxon>
    </lineage>
</organism>
<protein>
    <submittedName>
        <fullName evidence="4">Uncharacterized protein</fullName>
    </submittedName>
</protein>
<evidence type="ECO:0000256" key="1">
    <source>
        <dbReference type="SAM" id="Coils"/>
    </source>
</evidence>
<feature type="chain" id="PRO_5046939581" evidence="3">
    <location>
        <begin position="20"/>
        <end position="147"/>
    </location>
</feature>
<keyword evidence="5" id="KW-1185">Reference proteome</keyword>
<dbReference type="EMBL" id="JAMFTQ010000022">
    <property type="protein sequence ID" value="MCP1388697.1"/>
    <property type="molecule type" value="Genomic_DNA"/>
</dbReference>
<keyword evidence="3" id="KW-0732">Signal</keyword>
<evidence type="ECO:0000313" key="4">
    <source>
        <dbReference type="EMBL" id="MCP1388697.1"/>
    </source>
</evidence>
<dbReference type="RefSeq" id="WP_253579547.1">
    <property type="nucleotide sequence ID" value="NZ_JAMFTQ010000022.1"/>
</dbReference>
<feature type="signal peptide" evidence="3">
    <location>
        <begin position="1"/>
        <end position="19"/>
    </location>
</feature>
<name>A0ABT1G7M6_9CORY</name>
<comment type="caution">
    <text evidence="4">The sequence shown here is derived from an EMBL/GenBank/DDBJ whole genome shotgun (WGS) entry which is preliminary data.</text>
</comment>
<reference evidence="4" key="1">
    <citation type="submission" date="2022-05" db="EMBL/GenBank/DDBJ databases">
        <title>Corynebacterium sp. TA-R-1 sp. nov., isolated from human feces.</title>
        <authorList>
            <person name="Shamsuzzaman M."/>
            <person name="Dahal R.H."/>
        </authorList>
    </citation>
    <scope>NUCLEOTIDE SEQUENCE</scope>
    <source>
        <strain evidence="4">TA-R-1</strain>
    </source>
</reference>
<sequence length="147" mass="15319">MAAAIVVTLGLGAAEPARAADVDPAAQKIWEAIQPPSEANYEAEAVVATVRERVTAAQAAVASGEEAAAKVAAAYKAFEWAEEQLKRQEGKEADEARKELKELRRELDRATGKPGSSVSTPVAVVLGVLAVLLAGGAIGAFLLPRMR</sequence>
<proteinExistence type="predicted"/>
<keyword evidence="2" id="KW-1133">Transmembrane helix</keyword>
<accession>A0ABT1G7M6</accession>
<dbReference type="Proteomes" id="UP001204000">
    <property type="component" value="Unassembled WGS sequence"/>
</dbReference>
<feature type="coiled-coil region" evidence="1">
    <location>
        <begin position="86"/>
        <end position="113"/>
    </location>
</feature>
<keyword evidence="2" id="KW-0812">Transmembrane</keyword>
<gene>
    <name evidence="4" type="ORF">M5J20_10975</name>
</gene>
<feature type="transmembrane region" description="Helical" evidence="2">
    <location>
        <begin position="122"/>
        <end position="143"/>
    </location>
</feature>
<evidence type="ECO:0000256" key="2">
    <source>
        <dbReference type="SAM" id="Phobius"/>
    </source>
</evidence>